<reference evidence="1" key="1">
    <citation type="journal article" date="2020" name="mSystems">
        <title>Genome- and Community-Level Interaction Insights into Carbon Utilization and Element Cycling Functions of Hydrothermarchaeota in Hydrothermal Sediment.</title>
        <authorList>
            <person name="Zhou Z."/>
            <person name="Liu Y."/>
            <person name="Xu W."/>
            <person name="Pan J."/>
            <person name="Luo Z.H."/>
            <person name="Li M."/>
        </authorList>
    </citation>
    <scope>NUCLEOTIDE SEQUENCE [LARGE SCALE GENOMIC DNA]</scope>
    <source>
        <strain evidence="1">SpSt-902</strain>
    </source>
</reference>
<name>A0A7C3LTD9_9BACT</name>
<comment type="caution">
    <text evidence="1">The sequence shown here is derived from an EMBL/GenBank/DDBJ whole genome shotgun (WGS) entry which is preliminary data.</text>
</comment>
<dbReference type="SUPFAM" id="SSF82171">
    <property type="entry name" value="DPP6 N-terminal domain-like"/>
    <property type="match status" value="1"/>
</dbReference>
<accession>A0A7C3LTD9</accession>
<dbReference type="AlphaFoldDB" id="A0A7C3LTD9"/>
<dbReference type="InterPro" id="IPR015943">
    <property type="entry name" value="WD40/YVTN_repeat-like_dom_sf"/>
</dbReference>
<evidence type="ECO:0000313" key="1">
    <source>
        <dbReference type="EMBL" id="HFT93359.1"/>
    </source>
</evidence>
<dbReference type="PROSITE" id="PS51257">
    <property type="entry name" value="PROKAR_LIPOPROTEIN"/>
    <property type="match status" value="1"/>
</dbReference>
<dbReference type="EMBL" id="DTMM01000099">
    <property type="protein sequence ID" value="HFT93359.1"/>
    <property type="molecule type" value="Genomic_DNA"/>
</dbReference>
<protein>
    <recommendedName>
        <fullName evidence="2">Lipoprotein</fullName>
    </recommendedName>
</protein>
<evidence type="ECO:0008006" key="2">
    <source>
        <dbReference type="Google" id="ProtNLM"/>
    </source>
</evidence>
<sequence>MMMLKETRIFMICLFLLSGCVNGYMYAPPRTKTPESAVPGFSGIVYGLKNRSHQGEIVATLLYADGRTQYAGTVGISCNGQARSLLEDSQVNPGKIYLYSVCHRTGVINGLVVPRRSQPSSRFFLVGTYLGSWNAGWYVNPPDDMVLTPNGKFLYVGGEHGSLIGFRVQRSGRLETIRNPVHPPVSVQTRMMSLGVSVDGEDLVVSGKANEGFFLREYRIDRNTGHLEGQGQVIKTPGPVQGLVSPDNLSNGNILAGVVRRKNHPSSFVVFRGGEGFGRNSLIVRTQSPADGRIRQILFGPSGHALYVMSEVPVPCSGMHGKIRRYSVGEYGASLKPGPLVCGKTGGSFHNATWDPSDRLLITRSVIRIPDEPELSPRPLAGQVAGDHGLVFVPASGEVLPK</sequence>
<dbReference type="Gene3D" id="2.130.10.10">
    <property type="entry name" value="YVTN repeat-like/Quinoprotein amine dehydrogenase"/>
    <property type="match status" value="1"/>
</dbReference>
<proteinExistence type="predicted"/>
<organism evidence="1">
    <name type="scientific">Leptospirillum ferriphilum</name>
    <dbReference type="NCBI Taxonomy" id="178606"/>
    <lineage>
        <taxon>Bacteria</taxon>
        <taxon>Pseudomonadati</taxon>
        <taxon>Nitrospirota</taxon>
        <taxon>Nitrospiria</taxon>
        <taxon>Nitrospirales</taxon>
        <taxon>Nitrospiraceae</taxon>
        <taxon>Leptospirillum</taxon>
    </lineage>
</organism>
<gene>
    <name evidence="1" type="ORF">ENX03_05360</name>
</gene>